<dbReference type="EMBL" id="HBFR01040294">
    <property type="protein sequence ID" value="CAD8902263.1"/>
    <property type="molecule type" value="Transcribed_RNA"/>
</dbReference>
<dbReference type="AlphaFoldDB" id="A0A7S1C0C2"/>
<keyword evidence="1" id="KW-0472">Membrane</keyword>
<accession>A0A7S1C0C2</accession>
<evidence type="ECO:0000313" key="2">
    <source>
        <dbReference type="EMBL" id="CAD8902263.1"/>
    </source>
</evidence>
<proteinExistence type="predicted"/>
<dbReference type="Pfam" id="PF04749">
    <property type="entry name" value="PLAC8"/>
    <property type="match status" value="1"/>
</dbReference>
<sequence>MSYQAISSTNIIQVVAPSNLDEGYKFNTKHDGTIYTVVVPPGGVKEGDVFYHEVIPLMADGIIARWRNGLCDCFNLGFCHPMLCNSLFFPLIAIAQVMTRMKLTWLGNRGPEKETSQTFKIILLIVIASIIFSGFQLLSANVSPFANSSPFATLNVLIWNDSFLYQIFMTTLSLYTIIIIARTRAYIRAKYKIPEKQCGGCEDYCCALFCQCCTVTQMACHTTDYQVISAAYCTPDGRKTTVIEV</sequence>
<dbReference type="InterPro" id="IPR006461">
    <property type="entry name" value="PLAC_motif_containing"/>
</dbReference>
<feature type="transmembrane region" description="Helical" evidence="1">
    <location>
        <begin position="119"/>
        <end position="143"/>
    </location>
</feature>
<feature type="transmembrane region" description="Helical" evidence="1">
    <location>
        <begin position="163"/>
        <end position="181"/>
    </location>
</feature>
<keyword evidence="1" id="KW-0812">Transmembrane</keyword>
<dbReference type="NCBIfam" id="TIGR01571">
    <property type="entry name" value="A_thal_Cys_rich"/>
    <property type="match status" value="1"/>
</dbReference>
<protein>
    <submittedName>
        <fullName evidence="2">Uncharacterized protein</fullName>
    </submittedName>
</protein>
<name>A0A7S1C0C2_9STRA</name>
<keyword evidence="1" id="KW-1133">Transmembrane helix</keyword>
<organism evidence="2">
    <name type="scientific">Corethron hystrix</name>
    <dbReference type="NCBI Taxonomy" id="216773"/>
    <lineage>
        <taxon>Eukaryota</taxon>
        <taxon>Sar</taxon>
        <taxon>Stramenopiles</taxon>
        <taxon>Ochrophyta</taxon>
        <taxon>Bacillariophyta</taxon>
        <taxon>Coscinodiscophyceae</taxon>
        <taxon>Corethrophycidae</taxon>
        <taxon>Corethrales</taxon>
        <taxon>Corethraceae</taxon>
        <taxon>Corethron</taxon>
    </lineage>
</organism>
<gene>
    <name evidence="2" type="ORF">CHYS00102_LOCUS29482</name>
</gene>
<reference evidence="2" key="1">
    <citation type="submission" date="2021-01" db="EMBL/GenBank/DDBJ databases">
        <authorList>
            <person name="Corre E."/>
            <person name="Pelletier E."/>
            <person name="Niang G."/>
            <person name="Scheremetjew M."/>
            <person name="Finn R."/>
            <person name="Kale V."/>
            <person name="Holt S."/>
            <person name="Cochrane G."/>
            <person name="Meng A."/>
            <person name="Brown T."/>
            <person name="Cohen L."/>
        </authorList>
    </citation>
    <scope>NUCLEOTIDE SEQUENCE</scope>
    <source>
        <strain evidence="2">308</strain>
    </source>
</reference>
<evidence type="ECO:0000256" key="1">
    <source>
        <dbReference type="SAM" id="Phobius"/>
    </source>
</evidence>